<dbReference type="Proteomes" id="UP000010116">
    <property type="component" value="Unassembled WGS sequence"/>
</dbReference>
<dbReference type="NCBIfam" id="TIGR00544">
    <property type="entry name" value="lgt"/>
    <property type="match status" value="1"/>
</dbReference>
<feature type="transmembrane region" description="Helical" evidence="7">
    <location>
        <begin position="130"/>
        <end position="148"/>
    </location>
</feature>
<dbReference type="EMBL" id="JH611164">
    <property type="protein sequence ID" value="EJP73832.1"/>
    <property type="molecule type" value="Genomic_DNA"/>
</dbReference>
<keyword evidence="2 7" id="KW-1003">Cell membrane</keyword>
<dbReference type="PANTHER" id="PTHR30589:SF0">
    <property type="entry name" value="PHOSPHATIDYLGLYCEROL--PROLIPOPROTEIN DIACYLGLYCERYL TRANSFERASE"/>
    <property type="match status" value="1"/>
</dbReference>
<dbReference type="EC" id="2.5.1.145" evidence="7"/>
<keyword evidence="5 7" id="KW-1133">Transmembrane helix</keyword>
<dbReference type="InterPro" id="IPR001640">
    <property type="entry name" value="Lgt"/>
</dbReference>
<dbReference type="UniPathway" id="UPA00664"/>
<gene>
    <name evidence="7 8" type="primary">lgt</name>
    <name evidence="8" type="ORF">NT02SARS_0495</name>
</gene>
<reference evidence="8 9" key="1">
    <citation type="journal article" date="2012" name="ISME J.">
        <title>Genomic insights to SAR86, an abundant and uncultivated marine bacterial lineage.</title>
        <authorList>
            <person name="Dupont C.L."/>
            <person name="Rusch D.B."/>
            <person name="Yooseph S."/>
            <person name="Lombardo M.J."/>
            <person name="Richter R.A."/>
            <person name="Valas R."/>
            <person name="Novotny M."/>
            <person name="Yee-Greenbaum J."/>
            <person name="Selengut J.D."/>
            <person name="Haft D.H."/>
            <person name="Halpern A.L."/>
            <person name="Lasken R.S."/>
            <person name="Nealson K."/>
            <person name="Friedman R."/>
            <person name="Venter J.C."/>
        </authorList>
    </citation>
    <scope>NUCLEOTIDE SEQUENCE [LARGE SCALE GENOMIC DNA]</scope>
</reference>
<feature type="transmembrane region" description="Helical" evidence="7">
    <location>
        <begin position="241"/>
        <end position="260"/>
    </location>
</feature>
<proteinExistence type="inferred from homology"/>
<accession>J4V5W2</accession>
<keyword evidence="4 7" id="KW-0812">Transmembrane</keyword>
<comment type="catalytic activity">
    <reaction evidence="7">
        <text>L-cysteinyl-[prolipoprotein] + a 1,2-diacyl-sn-glycero-3-phospho-(1'-sn-glycerol) = an S-1,2-diacyl-sn-glyceryl-L-cysteinyl-[prolipoprotein] + sn-glycerol 1-phosphate + H(+)</text>
        <dbReference type="Rhea" id="RHEA:56712"/>
        <dbReference type="Rhea" id="RHEA-COMP:14679"/>
        <dbReference type="Rhea" id="RHEA-COMP:14680"/>
        <dbReference type="ChEBI" id="CHEBI:15378"/>
        <dbReference type="ChEBI" id="CHEBI:29950"/>
        <dbReference type="ChEBI" id="CHEBI:57685"/>
        <dbReference type="ChEBI" id="CHEBI:64716"/>
        <dbReference type="ChEBI" id="CHEBI:140658"/>
        <dbReference type="EC" id="2.5.1.145"/>
    </reaction>
</comment>
<evidence type="ECO:0000256" key="4">
    <source>
        <dbReference type="ARBA" id="ARBA00022692"/>
    </source>
</evidence>
<dbReference type="GO" id="GO:0008961">
    <property type="term" value="F:phosphatidylglycerol-prolipoprotein diacylglyceryl transferase activity"/>
    <property type="evidence" value="ECO:0007669"/>
    <property type="project" value="UniProtKB-UniRule"/>
</dbReference>
<evidence type="ECO:0000256" key="5">
    <source>
        <dbReference type="ARBA" id="ARBA00022989"/>
    </source>
</evidence>
<comment type="pathway">
    <text evidence="7">Protein modification; lipoprotein biosynthesis (diacylglyceryl transfer).</text>
</comment>
<dbReference type="AlphaFoldDB" id="J4V5W2"/>
<evidence type="ECO:0000313" key="9">
    <source>
        <dbReference type="Proteomes" id="UP000010116"/>
    </source>
</evidence>
<name>J4V5W2_9GAMM</name>
<evidence type="ECO:0000256" key="7">
    <source>
        <dbReference type="HAMAP-Rule" id="MF_01147"/>
    </source>
</evidence>
<evidence type="ECO:0000256" key="1">
    <source>
        <dbReference type="ARBA" id="ARBA00007150"/>
    </source>
</evidence>
<protein>
    <recommendedName>
        <fullName evidence="7">Phosphatidylglycerol--prolipoprotein diacylglyceryl transferase</fullName>
        <ecNumber evidence="7">2.5.1.145</ecNumber>
    </recommendedName>
</protein>
<comment type="similarity">
    <text evidence="1 7">Belongs to the Lgt family.</text>
</comment>
<comment type="subcellular location">
    <subcellularLocation>
        <location evidence="7">Cell membrane</location>
        <topology evidence="7">Multi-pass membrane protein</topology>
    </subcellularLocation>
</comment>
<keyword evidence="3 7" id="KW-0808">Transferase</keyword>
<sequence length="270" mass="30607">MIELSEFFNNPSLIQIGPLKIQYYALTWILSAVFIFQFLKHHKISKELGLDAEKINDMVFFYGLFMGAMCGGRIGYMLFYAPSDLISDPLSLIRIWEGGLSFHGGLLGVILALIYFCKKQNIYFPRLMDSVALGMPIGLGLVRVGNFLNGELYGRPTNGEWGFVFPTDPFSLPRHPSQLYESFGEGIVLFLLLYILSKYTKAKGVVASSFLIFYGSIRFIIEYFRQPDAHIGYLNSGMTMGQLLCVPMIFIGIILVLYFWKKNESLSRTS</sequence>
<feature type="binding site" evidence="7">
    <location>
        <position position="143"/>
    </location>
    <ligand>
        <name>a 1,2-diacyl-sn-glycero-3-phospho-(1'-sn-glycerol)</name>
        <dbReference type="ChEBI" id="CHEBI:64716"/>
    </ligand>
</feature>
<dbReference type="GO" id="GO:0005886">
    <property type="term" value="C:plasma membrane"/>
    <property type="evidence" value="ECO:0007669"/>
    <property type="project" value="UniProtKB-SubCell"/>
</dbReference>
<dbReference type="Pfam" id="PF01790">
    <property type="entry name" value="LGT"/>
    <property type="match status" value="1"/>
</dbReference>
<feature type="transmembrane region" description="Helical" evidence="7">
    <location>
        <begin position="59"/>
        <end position="80"/>
    </location>
</feature>
<dbReference type="HOGENOM" id="CLU_013386_1_0_6"/>
<feature type="transmembrane region" description="Helical" evidence="7">
    <location>
        <begin position="204"/>
        <end position="221"/>
    </location>
</feature>
<feature type="transmembrane region" description="Helical" evidence="7">
    <location>
        <begin position="21"/>
        <end position="39"/>
    </location>
</feature>
<keyword evidence="6 7" id="KW-0472">Membrane</keyword>
<dbReference type="HAMAP" id="MF_01147">
    <property type="entry name" value="Lgt"/>
    <property type="match status" value="1"/>
</dbReference>
<keyword evidence="8" id="KW-0449">Lipoprotein</keyword>
<keyword evidence="8" id="KW-0328">Glycosyltransferase</keyword>
<feature type="transmembrane region" description="Helical" evidence="7">
    <location>
        <begin position="100"/>
        <end position="118"/>
    </location>
</feature>
<evidence type="ECO:0000256" key="2">
    <source>
        <dbReference type="ARBA" id="ARBA00022475"/>
    </source>
</evidence>
<organism evidence="8 9">
    <name type="scientific">SAR86 cluster bacterium SAR86B</name>
    <dbReference type="NCBI Taxonomy" id="1123867"/>
    <lineage>
        <taxon>Bacteria</taxon>
        <taxon>Pseudomonadati</taxon>
        <taxon>Pseudomonadota</taxon>
        <taxon>Gammaproteobacteria</taxon>
        <taxon>SAR86 cluster</taxon>
    </lineage>
</organism>
<dbReference type="PANTHER" id="PTHR30589">
    <property type="entry name" value="PROLIPOPROTEIN DIACYLGLYCERYL TRANSFERASE"/>
    <property type="match status" value="1"/>
</dbReference>
<evidence type="ECO:0000256" key="6">
    <source>
        <dbReference type="ARBA" id="ARBA00023136"/>
    </source>
</evidence>
<comment type="function">
    <text evidence="7">Catalyzes the transfer of the diacylglyceryl group from phosphatidylglycerol to the sulfhydryl group of the N-terminal cysteine of a prolipoprotein, the first step in the formation of mature lipoproteins.</text>
</comment>
<dbReference type="GO" id="GO:0042158">
    <property type="term" value="P:lipoprotein biosynthetic process"/>
    <property type="evidence" value="ECO:0007669"/>
    <property type="project" value="UniProtKB-UniRule"/>
</dbReference>
<evidence type="ECO:0000256" key="3">
    <source>
        <dbReference type="ARBA" id="ARBA00022679"/>
    </source>
</evidence>
<feature type="transmembrane region" description="Helical" evidence="7">
    <location>
        <begin position="179"/>
        <end position="197"/>
    </location>
</feature>
<evidence type="ECO:0000313" key="8">
    <source>
        <dbReference type="EMBL" id="EJP73832.1"/>
    </source>
</evidence>